<dbReference type="PROSITE" id="PS50088">
    <property type="entry name" value="ANK_REPEAT"/>
    <property type="match status" value="2"/>
</dbReference>
<dbReference type="GeneID" id="36630294"/>
<proteinExistence type="predicted"/>
<gene>
    <name evidence="4" type="ORF">M431DRAFT_66778</name>
</gene>
<evidence type="ECO:0000313" key="4">
    <source>
        <dbReference type="EMBL" id="PTB59090.1"/>
    </source>
</evidence>
<dbReference type="EMBL" id="KZ679676">
    <property type="protein sequence ID" value="PTB59090.1"/>
    <property type="molecule type" value="Genomic_DNA"/>
</dbReference>
<dbReference type="SMART" id="SM00248">
    <property type="entry name" value="ANK"/>
    <property type="match status" value="2"/>
</dbReference>
<dbReference type="Gene3D" id="1.25.40.20">
    <property type="entry name" value="Ankyrin repeat-containing domain"/>
    <property type="match status" value="1"/>
</dbReference>
<dbReference type="RefSeq" id="XP_024778767.1">
    <property type="nucleotide sequence ID" value="XM_024921711.1"/>
</dbReference>
<sequence length="94" mass="10407">GHEAAVEMFLDRSDMDADARDDEGLTPLAYAAFNGHYSVTIMLIEQGADINSQDNRRQTPLWLATQKGHERIVDLLLNNGAIMEIKGYDGCTPL</sequence>
<organism evidence="4 5">
    <name type="scientific">Trichoderma harzianum CBS 226.95</name>
    <dbReference type="NCBI Taxonomy" id="983964"/>
    <lineage>
        <taxon>Eukaryota</taxon>
        <taxon>Fungi</taxon>
        <taxon>Dikarya</taxon>
        <taxon>Ascomycota</taxon>
        <taxon>Pezizomycotina</taxon>
        <taxon>Sordariomycetes</taxon>
        <taxon>Hypocreomycetidae</taxon>
        <taxon>Hypocreales</taxon>
        <taxon>Hypocreaceae</taxon>
        <taxon>Trichoderma</taxon>
    </lineage>
</organism>
<feature type="non-terminal residue" evidence="4">
    <location>
        <position position="1"/>
    </location>
</feature>
<reference evidence="4 5" key="1">
    <citation type="submission" date="2016-07" db="EMBL/GenBank/DDBJ databases">
        <title>Multiple horizontal gene transfer events from other fungi enriched the ability of initially mycotrophic Trichoderma (Ascomycota) to feed on dead plant biomass.</title>
        <authorList>
            <consortium name="DOE Joint Genome Institute"/>
            <person name="Aerts A."/>
            <person name="Atanasova L."/>
            <person name="Chenthamara K."/>
            <person name="Zhang J."/>
            <person name="Grujic M."/>
            <person name="Henrissat B."/>
            <person name="Kuo A."/>
            <person name="Salamov A."/>
            <person name="Lipzen A."/>
            <person name="Labutti K."/>
            <person name="Barry K."/>
            <person name="Miao Y."/>
            <person name="Rahimi M.J."/>
            <person name="Shen Q."/>
            <person name="Grigoriev I.V."/>
            <person name="Kubicek C.P."/>
            <person name="Druzhinina I.S."/>
        </authorList>
    </citation>
    <scope>NUCLEOTIDE SEQUENCE [LARGE SCALE GENOMIC DNA]</scope>
    <source>
        <strain evidence="4 5">CBS 226.95</strain>
    </source>
</reference>
<dbReference type="PROSITE" id="PS50297">
    <property type="entry name" value="ANK_REP_REGION"/>
    <property type="match status" value="2"/>
</dbReference>
<evidence type="ECO:0000256" key="1">
    <source>
        <dbReference type="ARBA" id="ARBA00022737"/>
    </source>
</evidence>
<dbReference type="AlphaFoldDB" id="A0A2T4APY3"/>
<dbReference type="PRINTS" id="PR01415">
    <property type="entry name" value="ANKYRIN"/>
</dbReference>
<name>A0A2T4APY3_TRIHA</name>
<keyword evidence="2 3" id="KW-0040">ANK repeat</keyword>
<dbReference type="Pfam" id="PF00023">
    <property type="entry name" value="Ank"/>
    <property type="match status" value="1"/>
</dbReference>
<evidence type="ECO:0000256" key="3">
    <source>
        <dbReference type="PROSITE-ProRule" id="PRU00023"/>
    </source>
</evidence>
<feature type="non-terminal residue" evidence="4">
    <location>
        <position position="94"/>
    </location>
</feature>
<feature type="repeat" description="ANK" evidence="3">
    <location>
        <begin position="23"/>
        <end position="55"/>
    </location>
</feature>
<dbReference type="PANTHER" id="PTHR24198:SF165">
    <property type="entry name" value="ANKYRIN REPEAT-CONTAINING PROTEIN-RELATED"/>
    <property type="match status" value="1"/>
</dbReference>
<dbReference type="InterPro" id="IPR036770">
    <property type="entry name" value="Ankyrin_rpt-contain_sf"/>
</dbReference>
<dbReference type="PANTHER" id="PTHR24198">
    <property type="entry name" value="ANKYRIN REPEAT AND PROTEIN KINASE DOMAIN-CONTAINING PROTEIN"/>
    <property type="match status" value="1"/>
</dbReference>
<accession>A0A2T4APY3</accession>
<evidence type="ECO:0000313" key="5">
    <source>
        <dbReference type="Proteomes" id="UP000241690"/>
    </source>
</evidence>
<evidence type="ECO:0000256" key="2">
    <source>
        <dbReference type="ARBA" id="ARBA00023043"/>
    </source>
</evidence>
<dbReference type="Proteomes" id="UP000241690">
    <property type="component" value="Unassembled WGS sequence"/>
</dbReference>
<dbReference type="STRING" id="983964.A0A2T4APY3"/>
<keyword evidence="1" id="KW-0677">Repeat</keyword>
<feature type="repeat" description="ANK" evidence="3">
    <location>
        <begin position="56"/>
        <end position="88"/>
    </location>
</feature>
<protein>
    <submittedName>
        <fullName evidence="4">Uncharacterized protein</fullName>
    </submittedName>
</protein>
<dbReference type="Pfam" id="PF12796">
    <property type="entry name" value="Ank_2"/>
    <property type="match status" value="1"/>
</dbReference>
<dbReference type="InterPro" id="IPR002110">
    <property type="entry name" value="Ankyrin_rpt"/>
</dbReference>
<dbReference type="SUPFAM" id="SSF48403">
    <property type="entry name" value="Ankyrin repeat"/>
    <property type="match status" value="1"/>
</dbReference>
<keyword evidence="5" id="KW-1185">Reference proteome</keyword>